<feature type="compositionally biased region" description="Polar residues" evidence="1">
    <location>
        <begin position="241"/>
        <end position="255"/>
    </location>
</feature>
<sequence>MIVVTSAVPLQREADDLNGTTIGNTEGTTTDVPTTTEQDDAETESVEDSTIPATAPKIEAIQEPENPDLQDKKAESRTLEVSSTKRDDAKIEAVTESVTNSAGETGTEAVEQSSDPITEQSALESETTTESHDLTTQEPETETEESTDVEIETVKEPRIEKLEFVVPETLEQAVDPIRSEENNDIIKTETFASEIPHHEAVETETVKASETSETTEKTEVVPTGETLDQSQDPRNEEQETIIKTQTPDDSTIPESQQHEILATETVEEPVVPRSDQDASNDLETGKQARIDNIEQVETRTEPAVQEPINPTTNQPETVVPAEGLDQSTNPNDVTENPDAMEQITVKENIEKLLQDDEHQESFTQENHQTNGDSDANPTTTEAVVDSTETFLKELEAMIVTENDEVPTTDKSQEAERDILTGTTHHSPEKTDGDAADATTIQSASQDPASGDWRSLEDHEKEEPVPVFEIKIVPKKYPQLCCDSPTVPAVEEPEVTTTATTPSPPPPPTTTTTAIASPSINNIDSIPDADVQYCM</sequence>
<organism evidence="2">
    <name type="scientific">Notodromas monacha</name>
    <dbReference type="NCBI Taxonomy" id="399045"/>
    <lineage>
        <taxon>Eukaryota</taxon>
        <taxon>Metazoa</taxon>
        <taxon>Ecdysozoa</taxon>
        <taxon>Arthropoda</taxon>
        <taxon>Crustacea</taxon>
        <taxon>Oligostraca</taxon>
        <taxon>Ostracoda</taxon>
        <taxon>Podocopa</taxon>
        <taxon>Podocopida</taxon>
        <taxon>Cypridocopina</taxon>
        <taxon>Cypridoidea</taxon>
        <taxon>Cyprididae</taxon>
        <taxon>Notodromas</taxon>
    </lineage>
</organism>
<keyword evidence="3" id="KW-1185">Reference proteome</keyword>
<feature type="region of interest" description="Disordered" evidence="1">
    <location>
        <begin position="397"/>
        <end position="461"/>
    </location>
</feature>
<dbReference type="AlphaFoldDB" id="A0A7R9GIM2"/>
<evidence type="ECO:0000313" key="3">
    <source>
        <dbReference type="Proteomes" id="UP000678499"/>
    </source>
</evidence>
<feature type="compositionally biased region" description="Acidic residues" evidence="1">
    <location>
        <begin position="139"/>
        <end position="151"/>
    </location>
</feature>
<feature type="compositionally biased region" description="Low complexity" evidence="1">
    <location>
        <begin position="18"/>
        <end position="36"/>
    </location>
</feature>
<accession>A0A7R9GIM2</accession>
<feature type="compositionally biased region" description="Basic and acidic residues" evidence="1">
    <location>
        <begin position="347"/>
        <end position="360"/>
    </location>
</feature>
<feature type="compositionally biased region" description="Basic and acidic residues" evidence="1">
    <location>
        <begin position="195"/>
        <end position="207"/>
    </location>
</feature>
<feature type="compositionally biased region" description="Basic and acidic residues" evidence="1">
    <location>
        <begin position="69"/>
        <end position="93"/>
    </location>
</feature>
<dbReference type="Proteomes" id="UP000678499">
    <property type="component" value="Unassembled WGS sequence"/>
</dbReference>
<proteinExistence type="predicted"/>
<name>A0A7R9GIM2_9CRUS</name>
<feature type="compositionally biased region" description="Polar residues" evidence="1">
    <location>
        <begin position="438"/>
        <end position="447"/>
    </location>
</feature>
<feature type="compositionally biased region" description="Low complexity" evidence="1">
    <location>
        <begin position="509"/>
        <end position="519"/>
    </location>
</feature>
<feature type="region of interest" description="Disordered" evidence="1">
    <location>
        <begin position="190"/>
        <end position="385"/>
    </location>
</feature>
<protein>
    <submittedName>
        <fullName evidence="2">Uncharacterized protein</fullName>
    </submittedName>
</protein>
<reference evidence="2" key="1">
    <citation type="submission" date="2020-11" db="EMBL/GenBank/DDBJ databases">
        <authorList>
            <person name="Tran Van P."/>
        </authorList>
    </citation>
    <scope>NUCLEOTIDE SEQUENCE</scope>
</reference>
<dbReference type="EMBL" id="CAJPEX010003165">
    <property type="protein sequence ID" value="CAG0921934.1"/>
    <property type="molecule type" value="Genomic_DNA"/>
</dbReference>
<feature type="compositionally biased region" description="Polar residues" evidence="1">
    <location>
        <begin position="325"/>
        <end position="334"/>
    </location>
</feature>
<feature type="compositionally biased region" description="Acidic residues" evidence="1">
    <location>
        <begin position="37"/>
        <end position="47"/>
    </location>
</feature>
<gene>
    <name evidence="2" type="ORF">NMOB1V02_LOCUS9418</name>
</gene>
<feature type="region of interest" description="Disordered" evidence="1">
    <location>
        <begin position="489"/>
        <end position="522"/>
    </location>
</feature>
<feature type="compositionally biased region" description="Polar residues" evidence="1">
    <location>
        <begin position="361"/>
        <end position="385"/>
    </location>
</feature>
<evidence type="ECO:0000256" key="1">
    <source>
        <dbReference type="SAM" id="MobiDB-lite"/>
    </source>
</evidence>
<dbReference type="EMBL" id="OA885202">
    <property type="protein sequence ID" value="CAD7281782.1"/>
    <property type="molecule type" value="Genomic_DNA"/>
</dbReference>
<feature type="compositionally biased region" description="Basic and acidic residues" evidence="1">
    <location>
        <begin position="283"/>
        <end position="300"/>
    </location>
</feature>
<feature type="compositionally biased region" description="Low complexity" evidence="1">
    <location>
        <begin position="489"/>
        <end position="500"/>
    </location>
</feature>
<feature type="compositionally biased region" description="Polar residues" evidence="1">
    <location>
        <begin position="96"/>
        <end position="128"/>
    </location>
</feature>
<feature type="region of interest" description="Disordered" evidence="1">
    <location>
        <begin position="1"/>
        <end position="155"/>
    </location>
</feature>
<evidence type="ECO:0000313" key="2">
    <source>
        <dbReference type="EMBL" id="CAD7281782.1"/>
    </source>
</evidence>